<evidence type="ECO:0000256" key="3">
    <source>
        <dbReference type="ARBA" id="ARBA00022530"/>
    </source>
</evidence>
<dbReference type="SUPFAM" id="SSF49842">
    <property type="entry name" value="TNF-like"/>
    <property type="match status" value="1"/>
</dbReference>
<keyword evidence="8" id="KW-1185">Reference proteome</keyword>
<organism evidence="7 8">
    <name type="scientific">Acipenser ruthenus</name>
    <name type="common">Sterlet sturgeon</name>
    <dbReference type="NCBI Taxonomy" id="7906"/>
    <lineage>
        <taxon>Eukaryota</taxon>
        <taxon>Metazoa</taxon>
        <taxon>Chordata</taxon>
        <taxon>Craniata</taxon>
        <taxon>Vertebrata</taxon>
        <taxon>Euteleostomi</taxon>
        <taxon>Actinopterygii</taxon>
        <taxon>Chondrostei</taxon>
        <taxon>Acipenseriformes</taxon>
        <taxon>Acipenseridae</taxon>
        <taxon>Acipenser</taxon>
    </lineage>
</organism>
<evidence type="ECO:0000256" key="4">
    <source>
        <dbReference type="ARBA" id="ARBA00023119"/>
    </source>
</evidence>
<dbReference type="Proteomes" id="UP000289886">
    <property type="component" value="Unassembled WGS sequence"/>
</dbReference>
<dbReference type="Pfam" id="PF00386">
    <property type="entry name" value="C1q"/>
    <property type="match status" value="1"/>
</dbReference>
<feature type="domain" description="C1q" evidence="6">
    <location>
        <begin position="25"/>
        <end position="158"/>
    </location>
</feature>
<dbReference type="InterPro" id="IPR001073">
    <property type="entry name" value="C1q_dom"/>
</dbReference>
<feature type="chain" id="PRO_5019453955" evidence="5">
    <location>
        <begin position="25"/>
        <end position="158"/>
    </location>
</feature>
<keyword evidence="4" id="KW-0176">Collagen</keyword>
<evidence type="ECO:0000256" key="2">
    <source>
        <dbReference type="ARBA" id="ARBA00022525"/>
    </source>
</evidence>
<dbReference type="PANTHER" id="PTHR15427:SF52">
    <property type="entry name" value="C1Q DOMAIN-CONTAINING PROTEIN"/>
    <property type="match status" value="1"/>
</dbReference>
<keyword evidence="5" id="KW-0732">Signal</keyword>
<evidence type="ECO:0000313" key="8">
    <source>
        <dbReference type="Proteomes" id="UP000289886"/>
    </source>
</evidence>
<dbReference type="PANTHER" id="PTHR15427">
    <property type="entry name" value="EMILIN ELASTIN MICROFIBRIL INTERFACE-LOCATED PROTEIN ELASTIN MICROFIBRIL INTERFACER"/>
    <property type="match status" value="1"/>
</dbReference>
<accession>A0A444UTS0</accession>
<sequence>MVFRASPKITLLLASLLCFQTVSAGHCQHSAFTYRFNELRNYQCCQPIRFNIPIYNEGGDYNPGTGVFTCRLPGLYYFTFQTQVYNMDLYIKMVHNGHTYLEWFDRYIAPDEDNASGATLIPLQRGDTVYLEMHQGKNGMWGNAIFTGFALHVDGCDQ</sequence>
<dbReference type="PRINTS" id="PR00007">
    <property type="entry name" value="COMPLEMNTC1Q"/>
</dbReference>
<reference evidence="7 8" key="1">
    <citation type="submission" date="2019-01" db="EMBL/GenBank/DDBJ databases">
        <title>Draft Genome and Complete Hox-Cluster Characterization of the Sterlet Sturgeon (Acipenser ruthenus).</title>
        <authorList>
            <person name="Wei Q."/>
        </authorList>
    </citation>
    <scope>NUCLEOTIDE SEQUENCE [LARGE SCALE GENOMIC DNA]</scope>
    <source>
        <strain evidence="7">WHYD16114868_AA</strain>
        <tissue evidence="7">Blood</tissue>
    </source>
</reference>
<keyword evidence="2" id="KW-0964">Secreted</keyword>
<comment type="subcellular location">
    <subcellularLocation>
        <location evidence="1">Secreted</location>
        <location evidence="1">Extracellular space</location>
        <location evidence="1">Extracellular matrix</location>
    </subcellularLocation>
</comment>
<protein>
    <submittedName>
        <fullName evidence="7">Complement C1q tumor necrosis factor-related protein 2</fullName>
    </submittedName>
</protein>
<dbReference type="EMBL" id="SCEB01008281">
    <property type="protein sequence ID" value="RXM91570.1"/>
    <property type="molecule type" value="Genomic_DNA"/>
</dbReference>
<feature type="signal peptide" evidence="5">
    <location>
        <begin position="1"/>
        <end position="24"/>
    </location>
</feature>
<proteinExistence type="predicted"/>
<dbReference type="AlphaFoldDB" id="A0A444UTS0"/>
<dbReference type="Gene3D" id="2.60.120.40">
    <property type="match status" value="1"/>
</dbReference>
<dbReference type="SMART" id="SM00110">
    <property type="entry name" value="C1Q"/>
    <property type="match status" value="1"/>
</dbReference>
<evidence type="ECO:0000313" key="7">
    <source>
        <dbReference type="EMBL" id="RXM91570.1"/>
    </source>
</evidence>
<evidence type="ECO:0000256" key="1">
    <source>
        <dbReference type="ARBA" id="ARBA00004498"/>
    </source>
</evidence>
<keyword evidence="3" id="KW-0272">Extracellular matrix</keyword>
<evidence type="ECO:0000259" key="6">
    <source>
        <dbReference type="PROSITE" id="PS50871"/>
    </source>
</evidence>
<evidence type="ECO:0000256" key="5">
    <source>
        <dbReference type="SAM" id="SignalP"/>
    </source>
</evidence>
<comment type="caution">
    <text evidence="7">The sequence shown here is derived from an EMBL/GenBank/DDBJ whole genome shotgun (WGS) entry which is preliminary data.</text>
</comment>
<dbReference type="PROSITE" id="PS50871">
    <property type="entry name" value="C1Q"/>
    <property type="match status" value="1"/>
</dbReference>
<dbReference type="InterPro" id="IPR008983">
    <property type="entry name" value="Tumour_necrosis_fac-like_dom"/>
</dbReference>
<gene>
    <name evidence="7" type="ORF">EOD39_21040</name>
</gene>
<name>A0A444UTS0_ACIRT</name>
<dbReference type="InterPro" id="IPR050392">
    <property type="entry name" value="Collagen/C1q_domain"/>
</dbReference>
<dbReference type="GO" id="GO:0005581">
    <property type="term" value="C:collagen trimer"/>
    <property type="evidence" value="ECO:0007669"/>
    <property type="project" value="UniProtKB-KW"/>
</dbReference>